<dbReference type="SMART" id="SM00249">
    <property type="entry name" value="PHD"/>
    <property type="match status" value="1"/>
</dbReference>
<dbReference type="GO" id="GO:0003677">
    <property type="term" value="F:DNA binding"/>
    <property type="evidence" value="ECO:0007669"/>
    <property type="project" value="InterPro"/>
</dbReference>
<evidence type="ECO:0000259" key="15">
    <source>
        <dbReference type="PROSITE" id="PS50089"/>
    </source>
</evidence>
<evidence type="ECO:0000313" key="19">
    <source>
        <dbReference type="EMBL" id="SGY72901.1"/>
    </source>
</evidence>
<dbReference type="InterPro" id="IPR011011">
    <property type="entry name" value="Znf_FYVE_PHD"/>
</dbReference>
<dbReference type="PROSITE" id="PS01359">
    <property type="entry name" value="ZF_PHD_1"/>
    <property type="match status" value="1"/>
</dbReference>
<dbReference type="EMBL" id="FQNC01000047">
    <property type="protein sequence ID" value="SGY72901.1"/>
    <property type="molecule type" value="Genomic_DNA"/>
</dbReference>
<feature type="domain" description="ARID" evidence="16">
    <location>
        <begin position="372"/>
        <end position="465"/>
    </location>
</feature>
<dbReference type="GO" id="GO:0006355">
    <property type="term" value="P:regulation of DNA-templated transcription"/>
    <property type="evidence" value="ECO:0007669"/>
    <property type="project" value="TreeGrafter"/>
</dbReference>
<evidence type="ECO:0000259" key="18">
    <source>
        <dbReference type="PROSITE" id="PS51184"/>
    </source>
</evidence>
<evidence type="ECO:0000313" key="20">
    <source>
        <dbReference type="Proteomes" id="UP000249464"/>
    </source>
</evidence>
<dbReference type="Pfam" id="PF21323">
    <property type="entry name" value="KDM5_C-hel"/>
    <property type="match status" value="1"/>
</dbReference>
<dbReference type="GO" id="GO:0000785">
    <property type="term" value="C:chromatin"/>
    <property type="evidence" value="ECO:0007669"/>
    <property type="project" value="TreeGrafter"/>
</dbReference>
<keyword evidence="10" id="KW-0539">Nucleus</keyword>
<keyword evidence="6 12" id="KW-0863">Zinc-finger</keyword>
<dbReference type="SUPFAM" id="SSF46774">
    <property type="entry name" value="ARID-like"/>
    <property type="match status" value="1"/>
</dbReference>
<dbReference type="Pfam" id="PF01388">
    <property type="entry name" value="ARID"/>
    <property type="match status" value="1"/>
</dbReference>
<evidence type="ECO:0000259" key="17">
    <source>
        <dbReference type="PROSITE" id="PS51183"/>
    </source>
</evidence>
<evidence type="ECO:0000256" key="4">
    <source>
        <dbReference type="ARBA" id="ARBA00012902"/>
    </source>
</evidence>
<comment type="catalytic activity">
    <reaction evidence="11">
        <text>N(6),N(6),N(6)-trimethyl-L-lysyl(4)-[histone H3] + 3 2-oxoglutarate + 3 O2 = L-lysyl(4)-[histone H3] + 3 formaldehyde + 3 succinate + 3 CO2</text>
        <dbReference type="Rhea" id="RHEA:60208"/>
        <dbReference type="Rhea" id="RHEA-COMP:15537"/>
        <dbReference type="Rhea" id="RHEA-COMP:15547"/>
        <dbReference type="ChEBI" id="CHEBI:15379"/>
        <dbReference type="ChEBI" id="CHEBI:16526"/>
        <dbReference type="ChEBI" id="CHEBI:16810"/>
        <dbReference type="ChEBI" id="CHEBI:16842"/>
        <dbReference type="ChEBI" id="CHEBI:29969"/>
        <dbReference type="ChEBI" id="CHEBI:30031"/>
        <dbReference type="ChEBI" id="CHEBI:61961"/>
        <dbReference type="EC" id="1.14.11.67"/>
    </reaction>
</comment>
<dbReference type="Pfam" id="PF02373">
    <property type="entry name" value="JmjC"/>
    <property type="match status" value="1"/>
</dbReference>
<evidence type="ECO:0000256" key="11">
    <source>
        <dbReference type="ARBA" id="ARBA00048734"/>
    </source>
</evidence>
<dbReference type="GO" id="GO:0005634">
    <property type="term" value="C:nucleus"/>
    <property type="evidence" value="ECO:0007669"/>
    <property type="project" value="UniProtKB-SubCell"/>
</dbReference>
<feature type="region of interest" description="Disordered" evidence="13">
    <location>
        <begin position="174"/>
        <end position="266"/>
    </location>
</feature>
<protein>
    <recommendedName>
        <fullName evidence="4">[histone H3]-trimethyl-L-lysine(4) demethylase</fullName>
        <ecNumber evidence="4">1.14.11.67</ecNumber>
    </recommendedName>
</protein>
<dbReference type="SUPFAM" id="SSF51197">
    <property type="entry name" value="Clavaminate synthase-like"/>
    <property type="match status" value="1"/>
</dbReference>
<dbReference type="InterPro" id="IPR004198">
    <property type="entry name" value="Znf_C5HC2"/>
</dbReference>
<feature type="domain" description="PHD-type" evidence="14">
    <location>
        <begin position="582"/>
        <end position="632"/>
    </location>
</feature>
<feature type="compositionally biased region" description="Basic and acidic residues" evidence="13">
    <location>
        <begin position="570"/>
        <end position="581"/>
    </location>
</feature>
<dbReference type="SUPFAM" id="SSF57903">
    <property type="entry name" value="FYVE/PHD zinc finger"/>
    <property type="match status" value="1"/>
</dbReference>
<feature type="domain" description="JmjN" evidence="17">
    <location>
        <begin position="278"/>
        <end position="319"/>
    </location>
</feature>
<dbReference type="Proteomes" id="UP000249464">
    <property type="component" value="Unassembled WGS sequence"/>
</dbReference>
<evidence type="ECO:0000256" key="2">
    <source>
        <dbReference type="ARBA" id="ARBA00004123"/>
    </source>
</evidence>
<dbReference type="InterPro" id="IPR001965">
    <property type="entry name" value="Znf_PHD"/>
</dbReference>
<evidence type="ECO:0000259" key="16">
    <source>
        <dbReference type="PROSITE" id="PS51011"/>
    </source>
</evidence>
<dbReference type="PROSITE" id="PS50089">
    <property type="entry name" value="ZF_RING_2"/>
    <property type="match status" value="1"/>
</dbReference>
<dbReference type="Pfam" id="PF00628">
    <property type="entry name" value="PHD"/>
    <property type="match status" value="1"/>
</dbReference>
<organism evidence="19 20">
    <name type="scientific">Microbotryum silenes-dioicae</name>
    <dbReference type="NCBI Taxonomy" id="796604"/>
    <lineage>
        <taxon>Eukaryota</taxon>
        <taxon>Fungi</taxon>
        <taxon>Dikarya</taxon>
        <taxon>Basidiomycota</taxon>
        <taxon>Pucciniomycotina</taxon>
        <taxon>Microbotryomycetes</taxon>
        <taxon>Microbotryales</taxon>
        <taxon>Microbotryaceae</taxon>
        <taxon>Microbotryum</taxon>
    </lineage>
</organism>
<dbReference type="PANTHER" id="PTHR10694:SF33">
    <property type="entry name" value="LYSINE-SPECIFIC DEMETHYLASE 5"/>
    <property type="match status" value="1"/>
</dbReference>
<dbReference type="SMART" id="SM00545">
    <property type="entry name" value="JmjN"/>
    <property type="match status" value="1"/>
</dbReference>
<dbReference type="PANTHER" id="PTHR10694">
    <property type="entry name" value="LYSINE-SPECIFIC DEMETHYLASE"/>
    <property type="match status" value="1"/>
</dbReference>
<dbReference type="GO" id="GO:0008270">
    <property type="term" value="F:zinc ion binding"/>
    <property type="evidence" value="ECO:0007669"/>
    <property type="project" value="UniProtKB-KW"/>
</dbReference>
<comment type="subcellular location">
    <subcellularLocation>
        <location evidence="2">Nucleus</location>
    </subcellularLocation>
</comment>
<keyword evidence="5" id="KW-0479">Metal-binding</keyword>
<comment type="similarity">
    <text evidence="3">Belongs to the JARID1 histone demethylase family.</text>
</comment>
<evidence type="ECO:0000256" key="8">
    <source>
        <dbReference type="ARBA" id="ARBA00023002"/>
    </source>
</evidence>
<dbReference type="GO" id="GO:0034647">
    <property type="term" value="F:histone H3K4me/H3K4me2/H3K4me3 demethylase activity"/>
    <property type="evidence" value="ECO:0007669"/>
    <property type="project" value="UniProtKB-EC"/>
</dbReference>
<dbReference type="InterPro" id="IPR048615">
    <property type="entry name" value="KDM5_C-hel"/>
</dbReference>
<dbReference type="STRING" id="796604.A0A2X0PCB3"/>
<evidence type="ECO:0000256" key="13">
    <source>
        <dbReference type="SAM" id="MobiDB-lite"/>
    </source>
</evidence>
<feature type="domain" description="JmjC" evidence="18">
    <location>
        <begin position="753"/>
        <end position="925"/>
    </location>
</feature>
<feature type="compositionally biased region" description="Low complexity" evidence="13">
    <location>
        <begin position="202"/>
        <end position="217"/>
    </location>
</feature>
<accession>A0A2X0PCB3</accession>
<dbReference type="SMART" id="SM00558">
    <property type="entry name" value="JmjC"/>
    <property type="match status" value="1"/>
</dbReference>
<feature type="compositionally biased region" description="Polar residues" evidence="13">
    <location>
        <begin position="61"/>
        <end position="99"/>
    </location>
</feature>
<evidence type="ECO:0000256" key="12">
    <source>
        <dbReference type="PROSITE-ProRule" id="PRU00175"/>
    </source>
</evidence>
<dbReference type="InterPro" id="IPR003347">
    <property type="entry name" value="JmjC_dom"/>
</dbReference>
<dbReference type="EC" id="1.14.11.67" evidence="4"/>
<dbReference type="PROSITE" id="PS51011">
    <property type="entry name" value="ARID"/>
    <property type="match status" value="1"/>
</dbReference>
<gene>
    <name evidence="19" type="primary">BQ5605_C005g03227</name>
    <name evidence="19" type="ORF">BQ5605_C005G03227</name>
</gene>
<dbReference type="InterPro" id="IPR001606">
    <property type="entry name" value="ARID_dom"/>
</dbReference>
<dbReference type="PROSITE" id="PS50016">
    <property type="entry name" value="ZF_PHD_2"/>
    <property type="match status" value="1"/>
</dbReference>
<name>A0A2X0PCB3_9BASI</name>
<dbReference type="Gene3D" id="2.30.30.1150">
    <property type="match status" value="1"/>
</dbReference>
<dbReference type="InterPro" id="IPR036431">
    <property type="entry name" value="ARID_dom_sf"/>
</dbReference>
<evidence type="ECO:0000256" key="6">
    <source>
        <dbReference type="ARBA" id="ARBA00022771"/>
    </source>
</evidence>
<evidence type="ECO:0000256" key="9">
    <source>
        <dbReference type="ARBA" id="ARBA00023004"/>
    </source>
</evidence>
<dbReference type="PROSITE" id="PS51184">
    <property type="entry name" value="JMJC"/>
    <property type="match status" value="1"/>
</dbReference>
<dbReference type="CDD" id="cd16100">
    <property type="entry name" value="ARID"/>
    <property type="match status" value="1"/>
</dbReference>
<keyword evidence="8" id="KW-0560">Oxidoreductase</keyword>
<dbReference type="InterPro" id="IPR001841">
    <property type="entry name" value="Znf_RING"/>
</dbReference>
<dbReference type="AlphaFoldDB" id="A0A2X0PCB3"/>
<dbReference type="Gene3D" id="2.60.120.650">
    <property type="entry name" value="Cupin"/>
    <property type="match status" value="1"/>
</dbReference>
<dbReference type="Pfam" id="PF02375">
    <property type="entry name" value="JmjN"/>
    <property type="match status" value="1"/>
</dbReference>
<dbReference type="Gene3D" id="1.10.150.60">
    <property type="entry name" value="ARID DNA-binding domain"/>
    <property type="match status" value="1"/>
</dbReference>
<evidence type="ECO:0000256" key="7">
    <source>
        <dbReference type="ARBA" id="ARBA00022833"/>
    </source>
</evidence>
<dbReference type="Pfam" id="PF02928">
    <property type="entry name" value="zf-C5HC2"/>
    <property type="match status" value="1"/>
</dbReference>
<dbReference type="FunFam" id="1.10.150.60:FF:000016">
    <property type="entry name" value="Putative Lysine-specific demethylase 5B"/>
    <property type="match status" value="1"/>
</dbReference>
<comment type="cofactor">
    <cofactor evidence="1">
        <name>Fe(2+)</name>
        <dbReference type="ChEBI" id="CHEBI:29033"/>
    </cofactor>
</comment>
<feature type="compositionally biased region" description="Gly residues" evidence="13">
    <location>
        <begin position="174"/>
        <end position="185"/>
    </location>
</feature>
<keyword evidence="7" id="KW-0862">Zinc</keyword>
<evidence type="ECO:0000256" key="1">
    <source>
        <dbReference type="ARBA" id="ARBA00001954"/>
    </source>
</evidence>
<dbReference type="InterPro" id="IPR019786">
    <property type="entry name" value="Zinc_finger_PHD-type_CS"/>
</dbReference>
<proteinExistence type="inferred from homology"/>
<evidence type="ECO:0000256" key="5">
    <source>
        <dbReference type="ARBA" id="ARBA00022723"/>
    </source>
</evidence>
<sequence>MSSRFGYARPRETFVSSLDIKLDDSTRFGPQPDSASVDSSGLASGAEAATSIDHNAHDTRQGSSKGSTSPLASHDSATASQLFADPSSSAATMSTNGSVAASGAAPPAAAALAAGGAAGGRASKNHALAALAMAKEQAQALSVIVSPVKPSGSNASAPTGAAIGSTSFYGGGTSSNGAGPSGGVGASAARSGSHPAPAQSENGAGSDNDDAASNSTSHDAHHSSGPSRSKNPVRKYTAELPRAPPLDFSTIRTHAPRLPNPPARPRSRPARMFGLQHAPVFHPTIEEFAKPMEYIEKIALEAREWGICKVVPPEGWRPPFALNTEVSLARTYYRSTEYNTNMSPRFVTHSSQMQTFRFKTRLQQLNSMEATARASLNFLEQLYLFHRQQGSVGIHIPTIAGKPIDMFKLKREVTMLGGYHAVSSQRKWSYVGKSMGYNTSLNNTICTQLKTSYSKIILPFEDYVKRVKQSGGTPPPDPSAVNVDAATNPFEAAASATSTIPVNGVAAEEVPATNGANPAEGSVADSVIASASEMFNAVMQETTAAAQAQGKASAENGSDVKMGGPSSSESPKKKASEKETPGEACEICSKDKEPDRIVLCDGCDHGFHLDCLSPPLAEVPKSQFFCEACLLQNGADYGFDEGEEHSLYSFQKRADAFKRKWLLEHPMPKEKAKPKDFVPAKGYAYVNAQGEAVEPPPVDEFTEQIAVEDHFEREFWRLVESPHETVEIEYGADVNHTNDGGGLPNLEIHPSDPYSRDGWNLNNLPILAGSLLRYIKSDISGMTIPWIYIGMVFSTFAWHKEDHYTYSVLAFISINYHHFGDTKTWYGIPGDDDEKLEAAMKLAAPELFDQHPDLMWQLVTLMSPGRLKKHGVRVCACDQRPNEFVITFPRAYHSGFNHGFNFNEAVNFALPDWLPTGIACVERYRLIGKNPVFSHDELLVTISQHEKGPRASRWLLPSYREMVERELAGRAKLRRLLPGLIQGVDPTELDEEEYQCAQCKVLCYLSQVLSHDMEQVACLDHYQSITNVDAEHPLQLRLKFSDEKLSSMLVRVKQRSDKAGKLPMDVLIGPIETATPVASTDLRTTGRKRKPSALALEAAESEDVMSLSGEISTPVIGRAAQRARMETFQPVLEVPQPMATV</sequence>
<feature type="compositionally biased region" description="Polar residues" evidence="13">
    <location>
        <begin position="33"/>
        <end position="42"/>
    </location>
</feature>
<feature type="domain" description="RING-type" evidence="15">
    <location>
        <begin position="585"/>
        <end position="629"/>
    </location>
</feature>
<evidence type="ECO:0000259" key="14">
    <source>
        <dbReference type="PROSITE" id="PS50016"/>
    </source>
</evidence>
<dbReference type="InterPro" id="IPR019787">
    <property type="entry name" value="Znf_PHD-finger"/>
</dbReference>
<dbReference type="CDD" id="cd15519">
    <property type="entry name" value="PHD1_Lid2p_like"/>
    <property type="match status" value="1"/>
</dbReference>
<feature type="region of interest" description="Disordered" evidence="13">
    <location>
        <begin position="546"/>
        <end position="584"/>
    </location>
</feature>
<evidence type="ECO:0000256" key="3">
    <source>
        <dbReference type="ARBA" id="ARBA00006801"/>
    </source>
</evidence>
<dbReference type="SMART" id="SM01014">
    <property type="entry name" value="ARID"/>
    <property type="match status" value="1"/>
</dbReference>
<dbReference type="SMART" id="SM00501">
    <property type="entry name" value="BRIGHT"/>
    <property type="match status" value="1"/>
</dbReference>
<evidence type="ECO:0000256" key="10">
    <source>
        <dbReference type="ARBA" id="ARBA00023242"/>
    </source>
</evidence>
<reference evidence="19 20" key="1">
    <citation type="submission" date="2016-11" db="EMBL/GenBank/DDBJ databases">
        <authorList>
            <person name="Jaros S."/>
            <person name="Januszkiewicz K."/>
            <person name="Wedrychowicz H."/>
        </authorList>
    </citation>
    <scope>NUCLEOTIDE SEQUENCE [LARGE SCALE GENOMIC DNA]</scope>
</reference>
<keyword evidence="20" id="KW-1185">Reference proteome</keyword>
<feature type="region of interest" description="Disordered" evidence="13">
    <location>
        <begin position="23"/>
        <end position="108"/>
    </location>
</feature>
<dbReference type="PROSITE" id="PS51183">
    <property type="entry name" value="JMJN"/>
    <property type="match status" value="1"/>
</dbReference>
<keyword evidence="9" id="KW-0408">Iron</keyword>
<dbReference type="InterPro" id="IPR003349">
    <property type="entry name" value="JmjN"/>
</dbReference>